<dbReference type="Proteomes" id="UP001251528">
    <property type="component" value="Unassembled WGS sequence"/>
</dbReference>
<sequence>MNVSSSRPITRKRDRLACTECRRRKLKCDRSLPCDTCLRRDKGPFCAYEAANEPRVQTEAESRLQRLEGIINQLVSGEARSKPAATATSKDHPFLGAGHEDEVFSADETSEPAAATFNGATHWSAISREIDGLRELIAPSDLGIDEGKPVSHDTGLDMLLGESKPSTLSELLAALLPRRREVDSLTSAYFRSRTVCAPFIHSSQFRTLYRDFWANPTATSPLWVSMLFSICHIASNTLRPKTLDGPVSNRFSAAAARCLVIGKYFKPKRFSVESLLLYVQSQCLTCQNMPAAIGTLFGILMRLATGMGYHREPDTVRYSPFEQEMRRRTWSLCMQLDLLTSFHLGLPSCTQFPTWDTQPPRNLRDSDFNEQSLELPPSRPESEHTEILLYIVKHKFTIVFEKILRYSLSATKSNDLDELCALDKELKDVFDDLPEDFRPRAMTDSIVDSPATIVTRLCVSFIYNKAICALHRPYVTKHRPESQLACYEAGMNLVNSFTDAYSQLLPGGQAESERWFMSSITWHDLLLGSTVLCFVLWTDQRHQQFLPDKLIVLQALAKVSSIIVEQADWHVSETGRVHRLLQATIARFSESGTTSNNCIQNWTGYGIEQSESSALYGAGDETPDFANDSAWADLQLLMGISSDFGT</sequence>
<protein>
    <recommendedName>
        <fullName evidence="5">Zn(2)-C6 fungal-type domain-containing protein</fullName>
    </recommendedName>
</protein>
<dbReference type="PANTHER" id="PTHR31001:SF49">
    <property type="entry name" value="ZN(II)2CYS6 TRANSCRIPTION FACTOR (EUROFUNG)"/>
    <property type="match status" value="1"/>
</dbReference>
<dbReference type="CDD" id="cd00067">
    <property type="entry name" value="GAL4"/>
    <property type="match status" value="1"/>
</dbReference>
<keyword evidence="7" id="KW-1185">Reference proteome</keyword>
<name>A0AAJ0FS20_9HYPO</name>
<evidence type="ECO:0000313" key="7">
    <source>
        <dbReference type="Proteomes" id="UP001251528"/>
    </source>
</evidence>
<dbReference type="SMART" id="SM00066">
    <property type="entry name" value="GAL4"/>
    <property type="match status" value="1"/>
</dbReference>
<dbReference type="Pfam" id="PF04082">
    <property type="entry name" value="Fungal_trans"/>
    <property type="match status" value="1"/>
</dbReference>
<dbReference type="InterPro" id="IPR007219">
    <property type="entry name" value="XnlR_reg_dom"/>
</dbReference>
<dbReference type="GO" id="GO:0005634">
    <property type="term" value="C:nucleus"/>
    <property type="evidence" value="ECO:0007669"/>
    <property type="project" value="UniProtKB-SubCell"/>
</dbReference>
<dbReference type="PROSITE" id="PS00463">
    <property type="entry name" value="ZN2_CY6_FUNGAL_1"/>
    <property type="match status" value="1"/>
</dbReference>
<dbReference type="SMART" id="SM00906">
    <property type="entry name" value="Fungal_trans"/>
    <property type="match status" value="1"/>
</dbReference>
<dbReference type="Gene3D" id="4.10.240.10">
    <property type="entry name" value="Zn(2)-C6 fungal-type DNA-binding domain"/>
    <property type="match status" value="1"/>
</dbReference>
<dbReference type="InterPro" id="IPR050613">
    <property type="entry name" value="Sec_Metabolite_Reg"/>
</dbReference>
<dbReference type="Pfam" id="PF00172">
    <property type="entry name" value="Zn_clus"/>
    <property type="match status" value="1"/>
</dbReference>
<comment type="caution">
    <text evidence="6">The sequence shown here is derived from an EMBL/GenBank/DDBJ whole genome shotgun (WGS) entry which is preliminary data.</text>
</comment>
<dbReference type="SUPFAM" id="SSF57701">
    <property type="entry name" value="Zn2/Cys6 DNA-binding domain"/>
    <property type="match status" value="1"/>
</dbReference>
<evidence type="ECO:0000313" key="6">
    <source>
        <dbReference type="EMBL" id="KAK2594836.1"/>
    </source>
</evidence>
<dbReference type="GO" id="GO:0006351">
    <property type="term" value="P:DNA-templated transcription"/>
    <property type="evidence" value="ECO:0007669"/>
    <property type="project" value="InterPro"/>
</dbReference>
<evidence type="ECO:0000259" key="5">
    <source>
        <dbReference type="PROSITE" id="PS50048"/>
    </source>
</evidence>
<dbReference type="PANTHER" id="PTHR31001">
    <property type="entry name" value="UNCHARACTERIZED TRANSCRIPTIONAL REGULATORY PROTEIN"/>
    <property type="match status" value="1"/>
</dbReference>
<dbReference type="GO" id="GO:0000981">
    <property type="term" value="F:DNA-binding transcription factor activity, RNA polymerase II-specific"/>
    <property type="evidence" value="ECO:0007669"/>
    <property type="project" value="InterPro"/>
</dbReference>
<evidence type="ECO:0000256" key="1">
    <source>
        <dbReference type="ARBA" id="ARBA00004123"/>
    </source>
</evidence>
<dbReference type="GO" id="GO:0003677">
    <property type="term" value="F:DNA binding"/>
    <property type="evidence" value="ECO:0007669"/>
    <property type="project" value="InterPro"/>
</dbReference>
<keyword evidence="2" id="KW-0479">Metal-binding</keyword>
<reference evidence="6" key="1">
    <citation type="submission" date="2023-06" db="EMBL/GenBank/DDBJ databases">
        <title>Conoideocrella luteorostrata (Hypocreales: Clavicipitaceae), a potential biocontrol fungus for elongate hemlock scale in United States Christmas tree production areas.</title>
        <authorList>
            <person name="Barrett H."/>
            <person name="Lovett B."/>
            <person name="Macias A.M."/>
            <person name="Stajich J.E."/>
            <person name="Kasson M.T."/>
        </authorList>
    </citation>
    <scope>NUCLEOTIDE SEQUENCE</scope>
    <source>
        <strain evidence="6">ARSEF 14590</strain>
    </source>
</reference>
<organism evidence="6 7">
    <name type="scientific">Conoideocrella luteorostrata</name>
    <dbReference type="NCBI Taxonomy" id="1105319"/>
    <lineage>
        <taxon>Eukaryota</taxon>
        <taxon>Fungi</taxon>
        <taxon>Dikarya</taxon>
        <taxon>Ascomycota</taxon>
        <taxon>Pezizomycotina</taxon>
        <taxon>Sordariomycetes</taxon>
        <taxon>Hypocreomycetidae</taxon>
        <taxon>Hypocreales</taxon>
        <taxon>Clavicipitaceae</taxon>
        <taxon>Conoideocrella</taxon>
    </lineage>
</organism>
<dbReference type="GO" id="GO:0008270">
    <property type="term" value="F:zinc ion binding"/>
    <property type="evidence" value="ECO:0007669"/>
    <property type="project" value="InterPro"/>
</dbReference>
<proteinExistence type="predicted"/>
<dbReference type="AlphaFoldDB" id="A0AAJ0FS20"/>
<accession>A0AAJ0FS20</accession>
<dbReference type="InterPro" id="IPR036864">
    <property type="entry name" value="Zn2-C6_fun-type_DNA-bd_sf"/>
</dbReference>
<feature type="domain" description="Zn(2)-C6 fungal-type" evidence="5">
    <location>
        <begin position="17"/>
        <end position="48"/>
    </location>
</feature>
<dbReference type="EMBL" id="JASWJB010000154">
    <property type="protein sequence ID" value="KAK2594836.1"/>
    <property type="molecule type" value="Genomic_DNA"/>
</dbReference>
<dbReference type="PROSITE" id="PS50048">
    <property type="entry name" value="ZN2_CY6_FUNGAL_2"/>
    <property type="match status" value="1"/>
</dbReference>
<comment type="subcellular location">
    <subcellularLocation>
        <location evidence="1">Nucleus</location>
    </subcellularLocation>
</comment>
<dbReference type="InterPro" id="IPR001138">
    <property type="entry name" value="Zn2Cys6_DnaBD"/>
</dbReference>
<evidence type="ECO:0000256" key="3">
    <source>
        <dbReference type="ARBA" id="ARBA00023242"/>
    </source>
</evidence>
<keyword evidence="3" id="KW-0539">Nucleus</keyword>
<gene>
    <name evidence="6" type="ORF">QQS21_007464</name>
</gene>
<evidence type="ECO:0000256" key="2">
    <source>
        <dbReference type="ARBA" id="ARBA00022723"/>
    </source>
</evidence>
<dbReference type="CDD" id="cd12148">
    <property type="entry name" value="fungal_TF_MHR"/>
    <property type="match status" value="1"/>
</dbReference>
<evidence type="ECO:0000256" key="4">
    <source>
        <dbReference type="SAM" id="MobiDB-lite"/>
    </source>
</evidence>
<feature type="region of interest" description="Disordered" evidence="4">
    <location>
        <begin position="356"/>
        <end position="379"/>
    </location>
</feature>